<accession>X0SHT6</accession>
<protein>
    <recommendedName>
        <fullName evidence="2">Peptidase M6-like domain-containing protein</fullName>
    </recommendedName>
</protein>
<feature type="non-terminal residue" evidence="1">
    <location>
        <position position="479"/>
    </location>
</feature>
<organism evidence="1">
    <name type="scientific">marine sediment metagenome</name>
    <dbReference type="NCBI Taxonomy" id="412755"/>
    <lineage>
        <taxon>unclassified sequences</taxon>
        <taxon>metagenomes</taxon>
        <taxon>ecological metagenomes</taxon>
    </lineage>
</organism>
<gene>
    <name evidence="1" type="ORF">S01H1_06370</name>
</gene>
<sequence length="479" mass="54086">GDGKIDILFLDIRDGWTGGAYMAGYFSLIDQILDNENSNKRDMIYIDTYPSIYRGTDSYNSKGAQETISHEYQHLIHYNYDKDEETWVNEGLSVYAQYLCGFGVENVSGYLADTNRDLTEIVSNLEGTINEEVIKDYQKLGLFTFYLWEQYGDDFIKNLVQSPRKGISGIDDALGTINSNDTFRDILENFALANYINDRTVNEKYGYLNEQKEIQAVLHEDHFQYPVRNEDLSLKEYAYKYIQFSSADSLKVKFDGDNIVVKAVEYGIDFVGIKDVETGVVFSEGKFGKSVSRVIFVVINSSRSKTSFSYDGTAIQSNLVLDLGYDDGTPDPFSGEAYFLGFGDFTPGFGWAVKFTSPSDAAKILNARMYIYSSEQEEFEFHIWDDKGFNNSPGEDVITPITVTPPAIGEMWITIDLTPYENELTNLSGSFYAGVVHPGMSSIYIGLDNSQPYLDNTWALFGPSSVTSGWYQMDHLAIY</sequence>
<evidence type="ECO:0000313" key="1">
    <source>
        <dbReference type="EMBL" id="GAF80618.1"/>
    </source>
</evidence>
<name>X0SHT6_9ZZZZ</name>
<reference evidence="1" key="1">
    <citation type="journal article" date="2014" name="Front. Microbiol.">
        <title>High frequency of phylogenetically diverse reductive dehalogenase-homologous genes in deep subseafloor sedimentary metagenomes.</title>
        <authorList>
            <person name="Kawai M."/>
            <person name="Futagami T."/>
            <person name="Toyoda A."/>
            <person name="Takaki Y."/>
            <person name="Nishi S."/>
            <person name="Hori S."/>
            <person name="Arai W."/>
            <person name="Tsubouchi T."/>
            <person name="Morono Y."/>
            <person name="Uchiyama I."/>
            <person name="Ito T."/>
            <person name="Fujiyama A."/>
            <person name="Inagaki F."/>
            <person name="Takami H."/>
        </authorList>
    </citation>
    <scope>NUCLEOTIDE SEQUENCE</scope>
    <source>
        <strain evidence="1">Expedition CK06-06</strain>
    </source>
</reference>
<evidence type="ECO:0008006" key="2">
    <source>
        <dbReference type="Google" id="ProtNLM"/>
    </source>
</evidence>
<proteinExistence type="predicted"/>
<feature type="non-terminal residue" evidence="1">
    <location>
        <position position="1"/>
    </location>
</feature>
<comment type="caution">
    <text evidence="1">The sequence shown here is derived from an EMBL/GenBank/DDBJ whole genome shotgun (WGS) entry which is preliminary data.</text>
</comment>
<dbReference type="AlphaFoldDB" id="X0SHT6"/>
<dbReference type="EMBL" id="BARS01003294">
    <property type="protein sequence ID" value="GAF80618.1"/>
    <property type="molecule type" value="Genomic_DNA"/>
</dbReference>